<dbReference type="PANTHER" id="PTHR32194">
    <property type="entry name" value="METALLOPROTEASE TLDD"/>
    <property type="match status" value="1"/>
</dbReference>
<dbReference type="GO" id="GO:0005634">
    <property type="term" value="C:nucleus"/>
    <property type="evidence" value="ECO:0007669"/>
    <property type="project" value="UniProtKB-SubCell"/>
</dbReference>
<dbReference type="Pfam" id="PF00227">
    <property type="entry name" value="Proteasome"/>
    <property type="match status" value="1"/>
</dbReference>
<evidence type="ECO:0000256" key="2">
    <source>
        <dbReference type="ARBA" id="ARBA00022490"/>
    </source>
</evidence>
<dbReference type="GO" id="GO:0005737">
    <property type="term" value="C:cytoplasm"/>
    <property type="evidence" value="ECO:0007669"/>
    <property type="project" value="UniProtKB-SubCell"/>
</dbReference>
<dbReference type="FunFam" id="3.60.20.10:FF:000008">
    <property type="entry name" value="Proteasome subunit beta type-4"/>
    <property type="match status" value="1"/>
</dbReference>
<comment type="subunit">
    <text evidence="6">Component of the proteasome complex.</text>
</comment>
<evidence type="ECO:0000313" key="8">
    <source>
        <dbReference type="Proteomes" id="UP001209878"/>
    </source>
</evidence>
<proteinExistence type="inferred from homology"/>
<evidence type="ECO:0000256" key="5">
    <source>
        <dbReference type="ARBA" id="ARBA00049625"/>
    </source>
</evidence>
<evidence type="ECO:0000256" key="4">
    <source>
        <dbReference type="ARBA" id="ARBA00023242"/>
    </source>
</evidence>
<sequence length="199" mass="22109">MECIIGIQGKDFVVIATDTTAARSIVAMKADHDKSLQLSNTLVLAAVGDAGDVVNFSEYIAKNIQLYKMRNGYELSPHAAANFTRRNLAESLRSRTPYMVNMLMAGYDDQSGPVLYFMDYLASLVKVPFAAHGYGSFFSLGIMDRYYKSDISQDKAVEIMTKCIDEIQKRFIVNMPTFKVKVVNKSGVHSLPDILAKKA</sequence>
<dbReference type="InterPro" id="IPR016050">
    <property type="entry name" value="Proteasome_bsu_CS"/>
</dbReference>
<evidence type="ECO:0000313" key="7">
    <source>
        <dbReference type="EMBL" id="KAK2187525.1"/>
    </source>
</evidence>
<evidence type="ECO:0000256" key="3">
    <source>
        <dbReference type="ARBA" id="ARBA00022942"/>
    </source>
</evidence>
<dbReference type="Gene3D" id="3.60.20.10">
    <property type="entry name" value="Glutamine Phosphoribosylpyrophosphate, subunit 1, domain 1"/>
    <property type="match status" value="1"/>
</dbReference>
<dbReference type="InterPro" id="IPR035206">
    <property type="entry name" value="Proteasome_beta2"/>
</dbReference>
<evidence type="ECO:0000256" key="1">
    <source>
        <dbReference type="ARBA" id="ARBA00011656"/>
    </source>
</evidence>
<dbReference type="SUPFAM" id="SSF56235">
    <property type="entry name" value="N-terminal nucleophile aminohydrolases (Ntn hydrolases)"/>
    <property type="match status" value="1"/>
</dbReference>
<comment type="function">
    <text evidence="6">Component of the proteasome, a multicatalytic proteinase complex which is characterized by its ability to cleave peptides with Arg, Phe, Tyr, Leu, and Glu adjacent to the leaving group at neutral or slightly basic pH. The proteasome has an ATP-dependent proteolytic activity.</text>
</comment>
<dbReference type="AlphaFoldDB" id="A0AAD9P3M0"/>
<comment type="subunit">
    <text evidence="1">The 26S proteasome consists of a 20S proteasome core and two 19S regulatory subunits. The 20S proteasome core is a barrel-shaped complex made of 28 subunits that are arranged in four stacked rings. The two outer rings are each formed by seven alpha subunits, and the two inner rings are formed by seven beta subunits. The proteolytic activity is exerted by three beta-subunits PSMB5, PSMB6 and PSMB7.</text>
</comment>
<dbReference type="GO" id="GO:0010498">
    <property type="term" value="P:proteasomal protein catabolic process"/>
    <property type="evidence" value="ECO:0007669"/>
    <property type="project" value="InterPro"/>
</dbReference>
<keyword evidence="2 6" id="KW-0963">Cytoplasm</keyword>
<comment type="function">
    <text evidence="5">Non-catalytic component of the 20S core proteasome complex involved in the proteolytic degradation of most intracellular proteins. This complex plays numerous essential roles within the cell by associating with different regulatory particles. Associated with two 19S regulatory particles, forms the 26S proteasome and thus participates in the ATP-dependent degradation of ubiquitinated proteins. The 26S proteasome plays a key role in the maintenance of protein homeostasis by removing misfolded or damaged proteins that could impair cellular functions, and by removing proteins whose functions are no longer required. Associated with the PA200 or PA28, the 20S proteasome mediates ubiquitin-independent protein degradation. This type of proteolysis is required in several pathways including spermatogenesis (20S-PA200 complex) or generation of a subset of MHC class I-presented antigenic peptides (20S-PA28 complex).</text>
</comment>
<organism evidence="7 8">
    <name type="scientific">Ridgeia piscesae</name>
    <name type="common">Tubeworm</name>
    <dbReference type="NCBI Taxonomy" id="27915"/>
    <lineage>
        <taxon>Eukaryota</taxon>
        <taxon>Metazoa</taxon>
        <taxon>Spiralia</taxon>
        <taxon>Lophotrochozoa</taxon>
        <taxon>Annelida</taxon>
        <taxon>Polychaeta</taxon>
        <taxon>Sedentaria</taxon>
        <taxon>Canalipalpata</taxon>
        <taxon>Sabellida</taxon>
        <taxon>Siboglinidae</taxon>
        <taxon>Ridgeia</taxon>
    </lineage>
</organism>
<dbReference type="GO" id="GO:0005839">
    <property type="term" value="C:proteasome core complex"/>
    <property type="evidence" value="ECO:0007669"/>
    <property type="project" value="InterPro"/>
</dbReference>
<comment type="similarity">
    <text evidence="6">Belongs to the peptidase T1B family.</text>
</comment>
<dbReference type="EMBL" id="JAODUO010000163">
    <property type="protein sequence ID" value="KAK2187525.1"/>
    <property type="molecule type" value="Genomic_DNA"/>
</dbReference>
<dbReference type="PROSITE" id="PS00854">
    <property type="entry name" value="PROTEASOME_BETA_1"/>
    <property type="match status" value="1"/>
</dbReference>
<accession>A0AAD9P3M0</accession>
<keyword evidence="4 6" id="KW-0539">Nucleus</keyword>
<gene>
    <name evidence="7" type="ORF">NP493_163g05066</name>
</gene>
<comment type="subcellular location">
    <subcellularLocation>
        <location evidence="6">Cytoplasm</location>
    </subcellularLocation>
    <subcellularLocation>
        <location evidence="6">Nucleus</location>
    </subcellularLocation>
</comment>
<keyword evidence="8" id="KW-1185">Reference proteome</keyword>
<evidence type="ECO:0000256" key="6">
    <source>
        <dbReference type="RuleBase" id="RU004203"/>
    </source>
</evidence>
<dbReference type="PROSITE" id="PS51476">
    <property type="entry name" value="PROTEASOME_BETA_2"/>
    <property type="match status" value="1"/>
</dbReference>
<dbReference type="Proteomes" id="UP001209878">
    <property type="component" value="Unassembled WGS sequence"/>
</dbReference>
<dbReference type="InterPro" id="IPR001353">
    <property type="entry name" value="Proteasome_sua/b"/>
</dbReference>
<name>A0AAD9P3M0_RIDPI</name>
<dbReference type="InterPro" id="IPR029055">
    <property type="entry name" value="Ntn_hydrolases_N"/>
</dbReference>
<protein>
    <recommendedName>
        <fullName evidence="6">Proteasome subunit beta</fullName>
    </recommendedName>
</protein>
<comment type="caution">
    <text evidence="7">The sequence shown here is derived from an EMBL/GenBank/DDBJ whole genome shotgun (WGS) entry which is preliminary data.</text>
</comment>
<keyword evidence="3 6" id="KW-0647">Proteasome</keyword>
<dbReference type="InterPro" id="IPR023333">
    <property type="entry name" value="Proteasome_suB-type"/>
</dbReference>
<reference evidence="7" key="1">
    <citation type="journal article" date="2023" name="Mol. Biol. Evol.">
        <title>Third-Generation Sequencing Reveals the Adaptive Role of the Epigenome in Three Deep-Sea Polychaetes.</title>
        <authorList>
            <person name="Perez M."/>
            <person name="Aroh O."/>
            <person name="Sun Y."/>
            <person name="Lan Y."/>
            <person name="Juniper S.K."/>
            <person name="Young C.R."/>
            <person name="Angers B."/>
            <person name="Qian P.Y."/>
        </authorList>
    </citation>
    <scope>NUCLEOTIDE SEQUENCE</scope>
    <source>
        <strain evidence="7">R07B-5</strain>
    </source>
</reference>
<dbReference type="CDD" id="cd03758">
    <property type="entry name" value="proteasome_beta_type_2"/>
    <property type="match status" value="1"/>
</dbReference>
<dbReference type="PANTHER" id="PTHR32194:SF2">
    <property type="entry name" value="PROTEASOME SUBUNIT BETA TYPE-1"/>
    <property type="match status" value="1"/>
</dbReference>